<dbReference type="CDD" id="cd06261">
    <property type="entry name" value="TM_PBP2"/>
    <property type="match status" value="1"/>
</dbReference>
<evidence type="ECO:0000256" key="8">
    <source>
        <dbReference type="ARBA" id="ARBA00024202"/>
    </source>
</evidence>
<evidence type="ECO:0000256" key="4">
    <source>
        <dbReference type="ARBA" id="ARBA00022519"/>
    </source>
</evidence>
<feature type="transmembrane region" description="Helical" evidence="9">
    <location>
        <begin position="134"/>
        <end position="156"/>
    </location>
</feature>
<dbReference type="AlphaFoldDB" id="A0A2S9ID40"/>
<evidence type="ECO:0000256" key="6">
    <source>
        <dbReference type="ARBA" id="ARBA00022989"/>
    </source>
</evidence>
<feature type="transmembrane region" description="Helical" evidence="9">
    <location>
        <begin position="245"/>
        <end position="267"/>
    </location>
</feature>
<evidence type="ECO:0000313" key="11">
    <source>
        <dbReference type="EMBL" id="PRD15698.1"/>
    </source>
</evidence>
<evidence type="ECO:0000256" key="7">
    <source>
        <dbReference type="ARBA" id="ARBA00023136"/>
    </source>
</evidence>
<feature type="transmembrane region" description="Helical" evidence="9">
    <location>
        <begin position="287"/>
        <end position="313"/>
    </location>
</feature>
<dbReference type="PANTHER" id="PTHR43163:SF6">
    <property type="entry name" value="DIPEPTIDE TRANSPORT SYSTEM PERMEASE PROTEIN DPPB-RELATED"/>
    <property type="match status" value="1"/>
</dbReference>
<evidence type="ECO:0000256" key="3">
    <source>
        <dbReference type="ARBA" id="ARBA00022475"/>
    </source>
</evidence>
<evidence type="ECO:0000259" key="10">
    <source>
        <dbReference type="PROSITE" id="PS50928"/>
    </source>
</evidence>
<dbReference type="GO" id="GO:0055085">
    <property type="term" value="P:transmembrane transport"/>
    <property type="evidence" value="ECO:0007669"/>
    <property type="project" value="InterPro"/>
</dbReference>
<keyword evidence="5 9" id="KW-0812">Transmembrane</keyword>
<evidence type="ECO:0000313" key="12">
    <source>
        <dbReference type="Proteomes" id="UP000239181"/>
    </source>
</evidence>
<dbReference type="GO" id="GO:0005886">
    <property type="term" value="C:plasma membrane"/>
    <property type="evidence" value="ECO:0007669"/>
    <property type="project" value="UniProtKB-SubCell"/>
</dbReference>
<dbReference type="Gene3D" id="1.10.3720.10">
    <property type="entry name" value="MetI-like"/>
    <property type="match status" value="1"/>
</dbReference>
<dbReference type="InterPro" id="IPR045621">
    <property type="entry name" value="BPD_transp_1_N"/>
</dbReference>
<evidence type="ECO:0000256" key="2">
    <source>
        <dbReference type="ARBA" id="ARBA00022448"/>
    </source>
</evidence>
<keyword evidence="7 9" id="KW-0472">Membrane</keyword>
<dbReference type="Pfam" id="PF19300">
    <property type="entry name" value="BPD_transp_1_N"/>
    <property type="match status" value="1"/>
</dbReference>
<keyword evidence="6 9" id="KW-1133">Transmembrane helix</keyword>
<keyword evidence="3" id="KW-1003">Cell membrane</keyword>
<keyword evidence="4" id="KW-0997">Cell inner membrane</keyword>
<dbReference type="SUPFAM" id="SSF161098">
    <property type="entry name" value="MetI-like"/>
    <property type="match status" value="1"/>
</dbReference>
<feature type="transmembrane region" description="Helical" evidence="9">
    <location>
        <begin position="99"/>
        <end position="122"/>
    </location>
</feature>
<evidence type="ECO:0000256" key="1">
    <source>
        <dbReference type="ARBA" id="ARBA00004429"/>
    </source>
</evidence>
<dbReference type="PROSITE" id="PS50928">
    <property type="entry name" value="ABC_TM1"/>
    <property type="match status" value="1"/>
</dbReference>
<sequence length="321" mass="35586">MLRYVLHRLLILIPVLIGISVVVFFLIKLQPGDPFVGMIAPETTPEQKQELLRQAGYLDPIWIQYLRWASHAFVGDFGYSTQSGAPVLMLIQERIVNTVLLAVSSLFLTLLIAFPLGIYLGLHRGGKVDTAISLIYFVVVSVPVFFIAILLVKVFAMNLKWFPVSGATTLGSNYSGVQHLLDVLSHLFLPAMALAVANIGIFSRYLRSGISELINQHFVKALFARGVSRSRVIFPHLVKNAARPLITVVGMEIPSLLSATLLTEIIFNWPGIGRLSFDAIQARDYSLLMGIVLFLAVITLVTNFLVDILYALVDPRIRLSQ</sequence>
<comment type="caution">
    <text evidence="11">The sequence shown here is derived from an EMBL/GenBank/DDBJ whole genome shotgun (WGS) entry which is preliminary data.</text>
</comment>
<evidence type="ECO:0000256" key="9">
    <source>
        <dbReference type="RuleBase" id="RU363032"/>
    </source>
</evidence>
<reference evidence="11 12" key="1">
    <citation type="submission" date="2017-10" db="EMBL/GenBank/DDBJ databases">
        <title>Draft genome of two endophytic bacteria isolated from 'guarana' Paullinia cupana (Mart.) Ducke.</title>
        <authorList>
            <person name="Siqueira K.A."/>
            <person name="Liotti R.G."/>
            <person name="Mendes T.A."/>
            <person name="Soares M.A."/>
        </authorList>
    </citation>
    <scope>NUCLEOTIDE SEQUENCE [LARGE SCALE GENOMIC DNA]</scope>
    <source>
        <strain evidence="11 12">342</strain>
    </source>
</reference>
<feature type="domain" description="ABC transmembrane type-1" evidence="10">
    <location>
        <begin position="95"/>
        <end position="310"/>
    </location>
</feature>
<dbReference type="EMBL" id="PDET01000005">
    <property type="protein sequence ID" value="PRD15698.1"/>
    <property type="molecule type" value="Genomic_DNA"/>
</dbReference>
<keyword evidence="12" id="KW-1185">Reference proteome</keyword>
<protein>
    <submittedName>
        <fullName evidence="11">Peptide permease</fullName>
    </submittedName>
</protein>
<accession>A0A2S9ID40</accession>
<dbReference type="Pfam" id="PF00528">
    <property type="entry name" value="BPD_transp_1"/>
    <property type="match status" value="1"/>
</dbReference>
<dbReference type="PANTHER" id="PTHR43163">
    <property type="entry name" value="DIPEPTIDE TRANSPORT SYSTEM PERMEASE PROTEIN DPPB-RELATED"/>
    <property type="match status" value="1"/>
</dbReference>
<feature type="transmembrane region" description="Helical" evidence="9">
    <location>
        <begin position="9"/>
        <end position="27"/>
    </location>
</feature>
<name>A0A2S9ID40_9GAMM</name>
<evidence type="ECO:0000256" key="5">
    <source>
        <dbReference type="ARBA" id="ARBA00022692"/>
    </source>
</evidence>
<keyword evidence="2 9" id="KW-0813">Transport</keyword>
<gene>
    <name evidence="11" type="ORF">CQW29_09050</name>
</gene>
<feature type="transmembrane region" description="Helical" evidence="9">
    <location>
        <begin position="187"/>
        <end position="206"/>
    </location>
</feature>
<dbReference type="InterPro" id="IPR035906">
    <property type="entry name" value="MetI-like_sf"/>
</dbReference>
<comment type="similarity">
    <text evidence="8">Belongs to the binding-protein-dependent transport system permease family. OppBC subfamily.</text>
</comment>
<dbReference type="OrthoDB" id="9805855at2"/>
<dbReference type="RefSeq" id="WP_105592411.1">
    <property type="nucleotide sequence ID" value="NZ_PDET01000005.1"/>
</dbReference>
<dbReference type="Proteomes" id="UP000239181">
    <property type="component" value="Unassembled WGS sequence"/>
</dbReference>
<organism evidence="11 12">
    <name type="scientific">Pantoea coffeiphila</name>
    <dbReference type="NCBI Taxonomy" id="1465635"/>
    <lineage>
        <taxon>Bacteria</taxon>
        <taxon>Pseudomonadati</taxon>
        <taxon>Pseudomonadota</taxon>
        <taxon>Gammaproteobacteria</taxon>
        <taxon>Enterobacterales</taxon>
        <taxon>Erwiniaceae</taxon>
        <taxon>Pantoea</taxon>
    </lineage>
</organism>
<dbReference type="InterPro" id="IPR000515">
    <property type="entry name" value="MetI-like"/>
</dbReference>
<proteinExistence type="inferred from homology"/>
<comment type="subcellular location">
    <subcellularLocation>
        <location evidence="1">Cell inner membrane</location>
        <topology evidence="1">Multi-pass membrane protein</topology>
    </subcellularLocation>
    <subcellularLocation>
        <location evidence="9">Cell membrane</location>
        <topology evidence="9">Multi-pass membrane protein</topology>
    </subcellularLocation>
</comment>